<dbReference type="InterPro" id="IPR011010">
    <property type="entry name" value="DNA_brk_join_enz"/>
</dbReference>
<dbReference type="Gene3D" id="1.10.443.10">
    <property type="entry name" value="Intergrase catalytic core"/>
    <property type="match status" value="1"/>
</dbReference>
<dbReference type="InterPro" id="IPR013762">
    <property type="entry name" value="Integrase-like_cat_sf"/>
</dbReference>
<dbReference type="RefSeq" id="WP_074991476.1">
    <property type="nucleotide sequence ID" value="NZ_FNTD01000004.1"/>
</dbReference>
<dbReference type="InterPro" id="IPR050090">
    <property type="entry name" value="Tyrosine_recombinase_XerCD"/>
</dbReference>
<evidence type="ECO:0000256" key="1">
    <source>
        <dbReference type="ARBA" id="ARBA00023172"/>
    </source>
</evidence>
<name>A0A1H4QKN3_9ACTN</name>
<dbReference type="Proteomes" id="UP000182375">
    <property type="component" value="Unassembled WGS sequence"/>
</dbReference>
<feature type="domain" description="Tyr recombinase" evidence="2">
    <location>
        <begin position="233"/>
        <end position="453"/>
    </location>
</feature>
<dbReference type="PANTHER" id="PTHR30349:SF64">
    <property type="entry name" value="PROPHAGE INTEGRASE INTD-RELATED"/>
    <property type="match status" value="1"/>
</dbReference>
<dbReference type="GO" id="GO:0003677">
    <property type="term" value="F:DNA binding"/>
    <property type="evidence" value="ECO:0007669"/>
    <property type="project" value="InterPro"/>
</dbReference>
<accession>A0A1H4QKN3</accession>
<sequence>MRIANVQFWKTQNGKGRPKPYQVRWAVDGKAFYASYRSSAHAELFRVNLVAAANRGEVFDTETGLPVSMQPETEALTWYQLACTYAQMKWPGAAANTRKNTASALARITTELLVEPKRGVVAPDSQVMRRALTHWAFRLTARSEAPEADVTAALEWVAQHSRPVADLKDLDVGRHVLRSISYRLDGTPASPSHSQRIRAVFHNTLEYAVEKGDLPENPLTRIGGRAPRLTRQVDPRVVVSPRQARELLTAVTYVGTWAHGRGRLLMPFFATLYFAALRPEEAVELRLQDCQLPKKGPGLLTLHQASTRAGSAWTDDGRKHEQRGLKHRARGDVRLVPVSPELVQMLRAYVDEFGTAEDGRLFRSPSGGRLDSTRYLDVWHKARRIAFPPHLVDSLLARRPYDLRHAAVSLWLNSGVPAAEVAEMAGHSVAILMDAYYKCIHGQREQMVQRIIDALSEDREGGASGEVD</sequence>
<protein>
    <submittedName>
        <fullName evidence="3">Site-specific recombinase XerD</fullName>
    </submittedName>
</protein>
<dbReference type="EMBL" id="FNTD01000004">
    <property type="protein sequence ID" value="SEC20127.1"/>
    <property type="molecule type" value="Genomic_DNA"/>
</dbReference>
<evidence type="ECO:0000313" key="3">
    <source>
        <dbReference type="EMBL" id="SEC20127.1"/>
    </source>
</evidence>
<gene>
    <name evidence="3" type="ORF">SAMN04490357_1429</name>
</gene>
<reference evidence="3 4" key="1">
    <citation type="submission" date="2016-10" db="EMBL/GenBank/DDBJ databases">
        <authorList>
            <person name="de Groot N.N."/>
        </authorList>
    </citation>
    <scope>NUCLEOTIDE SEQUENCE [LARGE SCALE GENOMIC DNA]</scope>
    <source>
        <strain evidence="3 4">DSM 40306</strain>
    </source>
</reference>
<evidence type="ECO:0000259" key="2">
    <source>
        <dbReference type="PROSITE" id="PS51898"/>
    </source>
</evidence>
<dbReference type="GO" id="GO:0006310">
    <property type="term" value="P:DNA recombination"/>
    <property type="evidence" value="ECO:0007669"/>
    <property type="project" value="UniProtKB-KW"/>
</dbReference>
<proteinExistence type="predicted"/>
<dbReference type="GeneID" id="95510647"/>
<dbReference type="GO" id="GO:0015074">
    <property type="term" value="P:DNA integration"/>
    <property type="evidence" value="ECO:0007669"/>
    <property type="project" value="InterPro"/>
</dbReference>
<keyword evidence="1" id="KW-0233">DNA recombination</keyword>
<dbReference type="InterPro" id="IPR002104">
    <property type="entry name" value="Integrase_catalytic"/>
</dbReference>
<evidence type="ECO:0000313" key="4">
    <source>
        <dbReference type="Proteomes" id="UP000182375"/>
    </source>
</evidence>
<dbReference type="STRING" id="67331.SAMN04490357_1429"/>
<dbReference type="AlphaFoldDB" id="A0A1H4QKN3"/>
<organism evidence="3 4">
    <name type="scientific">Streptomyces misionensis</name>
    <dbReference type="NCBI Taxonomy" id="67331"/>
    <lineage>
        <taxon>Bacteria</taxon>
        <taxon>Bacillati</taxon>
        <taxon>Actinomycetota</taxon>
        <taxon>Actinomycetes</taxon>
        <taxon>Kitasatosporales</taxon>
        <taxon>Streptomycetaceae</taxon>
        <taxon>Streptomyces</taxon>
    </lineage>
</organism>
<dbReference type="PROSITE" id="PS51898">
    <property type="entry name" value="TYR_RECOMBINASE"/>
    <property type="match status" value="1"/>
</dbReference>
<dbReference type="SUPFAM" id="SSF56349">
    <property type="entry name" value="DNA breaking-rejoining enzymes"/>
    <property type="match status" value="1"/>
</dbReference>
<dbReference type="PANTHER" id="PTHR30349">
    <property type="entry name" value="PHAGE INTEGRASE-RELATED"/>
    <property type="match status" value="1"/>
</dbReference>